<accession>A0A1Y6MCJ4</accession>
<sequence>MTKIIAQTMRDTVYTGAAGNLSIAFGKIDVKAAVVGTEIETLELPIGLEVVGVRVATESGLGTGVTLDIKLNDDIIVSAVNVAAKGSIVIPVQPIYLIEKNILTVVIKGAVATGSVAIMPEYVSVGF</sequence>
<protein>
    <submittedName>
        <fullName evidence="1">Uncharacterized protein</fullName>
    </submittedName>
</protein>
<keyword evidence="2" id="KW-1185">Reference proteome</keyword>
<evidence type="ECO:0000313" key="2">
    <source>
        <dbReference type="Proteomes" id="UP000195719"/>
    </source>
</evidence>
<evidence type="ECO:0000313" key="1">
    <source>
        <dbReference type="EMBL" id="SMY34285.1"/>
    </source>
</evidence>
<proteinExistence type="predicted"/>
<gene>
    <name evidence="1" type="ORF">PAND9192_01253</name>
</gene>
<dbReference type="EMBL" id="FYAJ01000002">
    <property type="protein sequence ID" value="SMY34285.1"/>
    <property type="molecule type" value="Genomic_DNA"/>
</dbReference>
<dbReference type="RefSeq" id="WP_087853031.1">
    <property type="nucleotide sequence ID" value="NZ_FYAJ01000002.1"/>
</dbReference>
<dbReference type="Proteomes" id="UP000195719">
    <property type="component" value="Unassembled WGS sequence"/>
</dbReference>
<reference evidence="2" key="1">
    <citation type="submission" date="2017-06" db="EMBL/GenBank/DDBJ databases">
        <authorList>
            <person name="Rodrigo-Torres L."/>
            <person name="Arahal R.D."/>
            <person name="Lucena T."/>
        </authorList>
    </citation>
    <scope>NUCLEOTIDE SEQUENCE [LARGE SCALE GENOMIC DNA]</scope>
    <source>
        <strain evidence="2">CECT 9192</strain>
    </source>
</reference>
<organism evidence="1 2">
    <name type="scientific">Photobacterium andalusiense</name>
    <dbReference type="NCBI Taxonomy" id="2204296"/>
    <lineage>
        <taxon>Bacteria</taxon>
        <taxon>Pseudomonadati</taxon>
        <taxon>Pseudomonadota</taxon>
        <taxon>Gammaproteobacteria</taxon>
        <taxon>Vibrionales</taxon>
        <taxon>Vibrionaceae</taxon>
        <taxon>Photobacterium</taxon>
    </lineage>
</organism>
<name>A0A1Y6MCJ4_9GAMM</name>
<dbReference type="AlphaFoldDB" id="A0A1Y6MCJ4"/>